<dbReference type="GO" id="GO:0003700">
    <property type="term" value="F:DNA-binding transcription factor activity"/>
    <property type="evidence" value="ECO:0007669"/>
    <property type="project" value="InterPro"/>
</dbReference>
<dbReference type="PROSITE" id="PS00041">
    <property type="entry name" value="HTH_ARAC_FAMILY_1"/>
    <property type="match status" value="1"/>
</dbReference>
<dbReference type="AlphaFoldDB" id="A0A3D2X4H6"/>
<evidence type="ECO:0000313" key="6">
    <source>
        <dbReference type="Proteomes" id="UP000262969"/>
    </source>
</evidence>
<keyword evidence="3" id="KW-0804">Transcription</keyword>
<dbReference type="InterPro" id="IPR018062">
    <property type="entry name" value="HTH_AraC-typ_CS"/>
</dbReference>
<reference evidence="5 6" key="1">
    <citation type="journal article" date="2018" name="Nat. Biotechnol.">
        <title>A standardized bacterial taxonomy based on genome phylogeny substantially revises the tree of life.</title>
        <authorList>
            <person name="Parks D.H."/>
            <person name="Chuvochina M."/>
            <person name="Waite D.W."/>
            <person name="Rinke C."/>
            <person name="Skarshewski A."/>
            <person name="Chaumeil P.A."/>
            <person name="Hugenholtz P."/>
        </authorList>
    </citation>
    <scope>NUCLEOTIDE SEQUENCE [LARGE SCALE GENOMIC DNA]</scope>
    <source>
        <strain evidence="5">UBA11728</strain>
    </source>
</reference>
<dbReference type="InterPro" id="IPR014710">
    <property type="entry name" value="RmlC-like_jellyroll"/>
</dbReference>
<evidence type="ECO:0000256" key="3">
    <source>
        <dbReference type="ARBA" id="ARBA00023163"/>
    </source>
</evidence>
<sequence>MIAILNGTRETVSYDENIGIRLYLNEEYEDYPIHWHTAAEIIMPIENTYEVVVNNIRYQLDIGDIILLPSGELHQLYAPTKGKRIIFQFDYSLLYNLNGFDSVFHMFHPCTIITTETMPDIHEDLHSLMLRIMKEYFGDSPLKEAAIYSMLVNFFVILGRNYITSEKKFPNTKSPKRHEYIDKFLMVCTHINEHCTEPINVDDLAQLAGFSKYHFMRLFKEFSGISYYDYLNKQRIMHAEKLLIDPNLTITEIAMHSGFNSLATFNRIFKEQKQCTPSEYKRLHGPNIIRFNASQA</sequence>
<dbReference type="InterPro" id="IPR020449">
    <property type="entry name" value="Tscrpt_reg_AraC-type_HTH"/>
</dbReference>
<dbReference type="PRINTS" id="PR00032">
    <property type="entry name" value="HTHARAC"/>
</dbReference>
<gene>
    <name evidence="5" type="ORF">DHW61_06465</name>
</gene>
<evidence type="ECO:0000256" key="1">
    <source>
        <dbReference type="ARBA" id="ARBA00023015"/>
    </source>
</evidence>
<dbReference type="EMBL" id="DPVV01000216">
    <property type="protein sequence ID" value="HCL02050.1"/>
    <property type="molecule type" value="Genomic_DNA"/>
</dbReference>
<dbReference type="SUPFAM" id="SSF46689">
    <property type="entry name" value="Homeodomain-like"/>
    <property type="match status" value="2"/>
</dbReference>
<accession>A0A3D2X4H6</accession>
<dbReference type="PANTHER" id="PTHR43280">
    <property type="entry name" value="ARAC-FAMILY TRANSCRIPTIONAL REGULATOR"/>
    <property type="match status" value="1"/>
</dbReference>
<dbReference type="InterPro" id="IPR009057">
    <property type="entry name" value="Homeodomain-like_sf"/>
</dbReference>
<protein>
    <submittedName>
        <fullName evidence="5">AraC family transcriptional regulator</fullName>
    </submittedName>
</protein>
<dbReference type="PANTHER" id="PTHR43280:SF2">
    <property type="entry name" value="HTH-TYPE TRANSCRIPTIONAL REGULATOR EXSA"/>
    <property type="match status" value="1"/>
</dbReference>
<dbReference type="InterPro" id="IPR018060">
    <property type="entry name" value="HTH_AraC"/>
</dbReference>
<dbReference type="Pfam" id="PF12833">
    <property type="entry name" value="HTH_18"/>
    <property type="match status" value="1"/>
</dbReference>
<dbReference type="CDD" id="cd02208">
    <property type="entry name" value="cupin_RmlC-like"/>
    <property type="match status" value="1"/>
</dbReference>
<name>A0A3D2X4H6_9FIRM</name>
<proteinExistence type="predicted"/>
<dbReference type="SMART" id="SM00342">
    <property type="entry name" value="HTH_ARAC"/>
    <property type="match status" value="1"/>
</dbReference>
<comment type="caution">
    <text evidence="5">The sequence shown here is derived from an EMBL/GenBank/DDBJ whole genome shotgun (WGS) entry which is preliminary data.</text>
</comment>
<dbReference type="GO" id="GO:0043565">
    <property type="term" value="F:sequence-specific DNA binding"/>
    <property type="evidence" value="ECO:0007669"/>
    <property type="project" value="InterPro"/>
</dbReference>
<dbReference type="SUPFAM" id="SSF51182">
    <property type="entry name" value="RmlC-like cupins"/>
    <property type="match status" value="1"/>
</dbReference>
<dbReference type="Gene3D" id="1.10.10.60">
    <property type="entry name" value="Homeodomain-like"/>
    <property type="match status" value="2"/>
</dbReference>
<evidence type="ECO:0000259" key="4">
    <source>
        <dbReference type="PROSITE" id="PS01124"/>
    </source>
</evidence>
<evidence type="ECO:0000313" key="5">
    <source>
        <dbReference type="EMBL" id="HCL02050.1"/>
    </source>
</evidence>
<evidence type="ECO:0000256" key="2">
    <source>
        <dbReference type="ARBA" id="ARBA00023125"/>
    </source>
</evidence>
<keyword evidence="1" id="KW-0805">Transcription regulation</keyword>
<dbReference type="Proteomes" id="UP000262969">
    <property type="component" value="Unassembled WGS sequence"/>
</dbReference>
<dbReference type="PROSITE" id="PS01124">
    <property type="entry name" value="HTH_ARAC_FAMILY_2"/>
    <property type="match status" value="1"/>
</dbReference>
<dbReference type="InterPro" id="IPR011051">
    <property type="entry name" value="RmlC_Cupin_sf"/>
</dbReference>
<organism evidence="5 6">
    <name type="scientific">Lachnoclostridium phytofermentans</name>
    <dbReference type="NCBI Taxonomy" id="66219"/>
    <lineage>
        <taxon>Bacteria</taxon>
        <taxon>Bacillati</taxon>
        <taxon>Bacillota</taxon>
        <taxon>Clostridia</taxon>
        <taxon>Lachnospirales</taxon>
        <taxon>Lachnospiraceae</taxon>
    </lineage>
</organism>
<keyword evidence="2" id="KW-0238">DNA-binding</keyword>
<dbReference type="Gene3D" id="2.60.120.10">
    <property type="entry name" value="Jelly Rolls"/>
    <property type="match status" value="1"/>
</dbReference>
<feature type="domain" description="HTH araC/xylS-type" evidence="4">
    <location>
        <begin position="185"/>
        <end position="283"/>
    </location>
</feature>